<dbReference type="AlphaFoldDB" id="A0AAD9INR6"/>
<dbReference type="PROSITE" id="PS50889">
    <property type="entry name" value="S4"/>
    <property type="match status" value="1"/>
</dbReference>
<dbReference type="EMBL" id="JASFZW010000002">
    <property type="protein sequence ID" value="KAK2079912.1"/>
    <property type="molecule type" value="Genomic_DNA"/>
</dbReference>
<evidence type="ECO:0008006" key="5">
    <source>
        <dbReference type="Google" id="ProtNLM"/>
    </source>
</evidence>
<sequence length="187" mass="19773">MESYYGLGEGTATQGECGSASTDRQLEPLRRFLFDPLEPGDIEAAAALAGVAAWELGDVLGIGDGGTHCLATPEAAVRLESALHHVRGVAVATQRLASVSDLAHLLPKDRELESVESSLRVDAVLAAGAAAWVARGHVCRNGLPVAKPSTVVEVGDELGLWGRGRLVLREARSTAKGRLRLRLDRYS</sequence>
<accession>A0AAD9INR6</accession>
<evidence type="ECO:0000313" key="3">
    <source>
        <dbReference type="EMBL" id="KAK2079912.1"/>
    </source>
</evidence>
<dbReference type="SUPFAM" id="SSF55174">
    <property type="entry name" value="Alpha-L RNA-binding motif"/>
    <property type="match status" value="1"/>
</dbReference>
<dbReference type="GO" id="GO:0003723">
    <property type="term" value="F:RNA binding"/>
    <property type="evidence" value="ECO:0007669"/>
    <property type="project" value="UniProtKB-KW"/>
</dbReference>
<comment type="caution">
    <text evidence="3">The sequence shown here is derived from an EMBL/GenBank/DDBJ whole genome shotgun (WGS) entry which is preliminary data.</text>
</comment>
<gene>
    <name evidence="3" type="ORF">QBZ16_002307</name>
</gene>
<protein>
    <recommendedName>
        <fullName evidence="5">RNA-binding S4 domain-containing protein</fullName>
    </recommendedName>
</protein>
<evidence type="ECO:0000256" key="1">
    <source>
        <dbReference type="PROSITE-ProRule" id="PRU00182"/>
    </source>
</evidence>
<name>A0AAD9INR6_PROWI</name>
<evidence type="ECO:0000256" key="2">
    <source>
        <dbReference type="SAM" id="MobiDB-lite"/>
    </source>
</evidence>
<evidence type="ECO:0000313" key="4">
    <source>
        <dbReference type="Proteomes" id="UP001255856"/>
    </source>
</evidence>
<dbReference type="Proteomes" id="UP001255856">
    <property type="component" value="Unassembled WGS sequence"/>
</dbReference>
<feature type="compositionally biased region" description="Polar residues" evidence="2">
    <location>
        <begin position="11"/>
        <end position="21"/>
    </location>
</feature>
<feature type="region of interest" description="Disordered" evidence="2">
    <location>
        <begin position="1"/>
        <end position="21"/>
    </location>
</feature>
<proteinExistence type="predicted"/>
<organism evidence="3 4">
    <name type="scientific">Prototheca wickerhamii</name>
    <dbReference type="NCBI Taxonomy" id="3111"/>
    <lineage>
        <taxon>Eukaryota</taxon>
        <taxon>Viridiplantae</taxon>
        <taxon>Chlorophyta</taxon>
        <taxon>core chlorophytes</taxon>
        <taxon>Trebouxiophyceae</taxon>
        <taxon>Chlorellales</taxon>
        <taxon>Chlorellaceae</taxon>
        <taxon>Prototheca</taxon>
    </lineage>
</organism>
<reference evidence="3" key="1">
    <citation type="submission" date="2021-01" db="EMBL/GenBank/DDBJ databases">
        <authorList>
            <person name="Eckstrom K.M.E."/>
        </authorList>
    </citation>
    <scope>NUCLEOTIDE SEQUENCE</scope>
    <source>
        <strain evidence="3">UVCC 0001</strain>
    </source>
</reference>
<keyword evidence="1" id="KW-0694">RNA-binding</keyword>
<keyword evidence="4" id="KW-1185">Reference proteome</keyword>